<dbReference type="InParanoid" id="A0A0C3BBU1"/>
<dbReference type="Proteomes" id="UP000054166">
    <property type="component" value="Unassembled WGS sequence"/>
</dbReference>
<feature type="signal peptide" evidence="2">
    <location>
        <begin position="1"/>
        <end position="22"/>
    </location>
</feature>
<evidence type="ECO:0000313" key="4">
    <source>
        <dbReference type="Proteomes" id="UP000054166"/>
    </source>
</evidence>
<evidence type="ECO:0000256" key="2">
    <source>
        <dbReference type="SAM" id="SignalP"/>
    </source>
</evidence>
<gene>
    <name evidence="3" type="ORF">PILCRDRAFT_693708</name>
</gene>
<name>A0A0C3BBU1_PILCF</name>
<sequence length="77" mass="9166">MALFSFFLFSSFLADILLLSLSEHSIYPPLYRARRLSIIYQQDTFLFGSMSPCCVYFLVFRHSIQKHITRKTVIEFY</sequence>
<keyword evidence="1" id="KW-1133">Transmembrane helix</keyword>
<reference evidence="4" key="2">
    <citation type="submission" date="2015-01" db="EMBL/GenBank/DDBJ databases">
        <title>Evolutionary Origins and Diversification of the Mycorrhizal Mutualists.</title>
        <authorList>
            <consortium name="DOE Joint Genome Institute"/>
            <consortium name="Mycorrhizal Genomics Consortium"/>
            <person name="Kohler A."/>
            <person name="Kuo A."/>
            <person name="Nagy L.G."/>
            <person name="Floudas D."/>
            <person name="Copeland A."/>
            <person name="Barry K.W."/>
            <person name="Cichocki N."/>
            <person name="Veneault-Fourrey C."/>
            <person name="LaButti K."/>
            <person name="Lindquist E.A."/>
            <person name="Lipzen A."/>
            <person name="Lundell T."/>
            <person name="Morin E."/>
            <person name="Murat C."/>
            <person name="Riley R."/>
            <person name="Ohm R."/>
            <person name="Sun H."/>
            <person name="Tunlid A."/>
            <person name="Henrissat B."/>
            <person name="Grigoriev I.V."/>
            <person name="Hibbett D.S."/>
            <person name="Martin F."/>
        </authorList>
    </citation>
    <scope>NUCLEOTIDE SEQUENCE [LARGE SCALE GENOMIC DNA]</scope>
    <source>
        <strain evidence="4">F 1598</strain>
    </source>
</reference>
<evidence type="ECO:0000313" key="3">
    <source>
        <dbReference type="EMBL" id="KIM74792.1"/>
    </source>
</evidence>
<dbReference type="EMBL" id="KN833055">
    <property type="protein sequence ID" value="KIM74792.1"/>
    <property type="molecule type" value="Genomic_DNA"/>
</dbReference>
<keyword evidence="2" id="KW-0732">Signal</keyword>
<feature type="chain" id="PRO_5002161672" description="Secreted protein" evidence="2">
    <location>
        <begin position="23"/>
        <end position="77"/>
    </location>
</feature>
<evidence type="ECO:0000256" key="1">
    <source>
        <dbReference type="SAM" id="Phobius"/>
    </source>
</evidence>
<keyword evidence="1" id="KW-0472">Membrane</keyword>
<reference evidence="3 4" key="1">
    <citation type="submission" date="2014-04" db="EMBL/GenBank/DDBJ databases">
        <authorList>
            <consortium name="DOE Joint Genome Institute"/>
            <person name="Kuo A."/>
            <person name="Tarkka M."/>
            <person name="Buscot F."/>
            <person name="Kohler A."/>
            <person name="Nagy L.G."/>
            <person name="Floudas D."/>
            <person name="Copeland A."/>
            <person name="Barry K.W."/>
            <person name="Cichocki N."/>
            <person name="Veneault-Fourrey C."/>
            <person name="LaButti K."/>
            <person name="Lindquist E.A."/>
            <person name="Lipzen A."/>
            <person name="Lundell T."/>
            <person name="Morin E."/>
            <person name="Murat C."/>
            <person name="Sun H."/>
            <person name="Tunlid A."/>
            <person name="Henrissat B."/>
            <person name="Grigoriev I.V."/>
            <person name="Hibbett D.S."/>
            <person name="Martin F."/>
            <person name="Nordberg H.P."/>
            <person name="Cantor M.N."/>
            <person name="Hua S.X."/>
        </authorList>
    </citation>
    <scope>NUCLEOTIDE SEQUENCE [LARGE SCALE GENOMIC DNA]</scope>
    <source>
        <strain evidence="3 4">F 1598</strain>
    </source>
</reference>
<dbReference type="AlphaFoldDB" id="A0A0C3BBU1"/>
<accession>A0A0C3BBU1</accession>
<feature type="transmembrane region" description="Helical" evidence="1">
    <location>
        <begin position="38"/>
        <end position="60"/>
    </location>
</feature>
<organism evidence="3 4">
    <name type="scientific">Piloderma croceum (strain F 1598)</name>
    <dbReference type="NCBI Taxonomy" id="765440"/>
    <lineage>
        <taxon>Eukaryota</taxon>
        <taxon>Fungi</taxon>
        <taxon>Dikarya</taxon>
        <taxon>Basidiomycota</taxon>
        <taxon>Agaricomycotina</taxon>
        <taxon>Agaricomycetes</taxon>
        <taxon>Agaricomycetidae</taxon>
        <taxon>Atheliales</taxon>
        <taxon>Atheliaceae</taxon>
        <taxon>Piloderma</taxon>
    </lineage>
</organism>
<evidence type="ECO:0008006" key="5">
    <source>
        <dbReference type="Google" id="ProtNLM"/>
    </source>
</evidence>
<keyword evidence="4" id="KW-1185">Reference proteome</keyword>
<proteinExistence type="predicted"/>
<dbReference type="HOGENOM" id="CLU_2638956_0_0_1"/>
<protein>
    <recommendedName>
        <fullName evidence="5">Secreted protein</fullName>
    </recommendedName>
</protein>
<keyword evidence="1" id="KW-0812">Transmembrane</keyword>